<dbReference type="GO" id="GO:0071555">
    <property type="term" value="P:cell wall organization"/>
    <property type="evidence" value="ECO:0007669"/>
    <property type="project" value="UniProtKB-KW"/>
</dbReference>
<evidence type="ECO:0000313" key="17">
    <source>
        <dbReference type="EMBL" id="CAA7399548.1"/>
    </source>
</evidence>
<evidence type="ECO:0000256" key="10">
    <source>
        <dbReference type="ARBA" id="ARBA00023180"/>
    </source>
</evidence>
<dbReference type="InterPro" id="IPR029044">
    <property type="entry name" value="Nucleotide-diphossugar_trans"/>
</dbReference>
<feature type="binding site" evidence="13">
    <location>
        <position position="300"/>
    </location>
    <ligand>
        <name>Mn(2+)</name>
        <dbReference type="ChEBI" id="CHEBI:29035"/>
    </ligand>
</feature>
<feature type="compositionally biased region" description="Low complexity" evidence="16">
    <location>
        <begin position="19"/>
        <end position="41"/>
    </location>
</feature>
<dbReference type="EC" id="2.4.-.-" evidence="15"/>
<evidence type="ECO:0000256" key="4">
    <source>
        <dbReference type="ARBA" id="ARBA00022679"/>
    </source>
</evidence>
<evidence type="ECO:0000256" key="13">
    <source>
        <dbReference type="PIRSR" id="PIRSR605027-3"/>
    </source>
</evidence>
<comment type="function">
    <text evidence="15">Involved in the synthesis of glucuronoxylan hemicellulose in secondary cell walls.</text>
</comment>
<dbReference type="Proteomes" id="UP000663760">
    <property type="component" value="Chromosome 7"/>
</dbReference>
<comment type="subcellular location">
    <subcellularLocation>
        <location evidence="1 15">Golgi apparatus membrane</location>
        <topology evidence="1 15">Single-pass type II membrane protein</topology>
    </subcellularLocation>
</comment>
<dbReference type="GO" id="GO:0015018">
    <property type="term" value="F:galactosylgalactosylxylosylprotein 3-beta-glucuronosyltransferase activity"/>
    <property type="evidence" value="ECO:0007669"/>
    <property type="project" value="InterPro"/>
</dbReference>
<evidence type="ECO:0000256" key="2">
    <source>
        <dbReference type="ARBA" id="ARBA00007706"/>
    </source>
</evidence>
<dbReference type="Pfam" id="PF03360">
    <property type="entry name" value="Glyco_transf_43"/>
    <property type="match status" value="1"/>
</dbReference>
<keyword evidence="13" id="KW-0464">Manganese</keyword>
<dbReference type="Gene3D" id="3.90.550.10">
    <property type="entry name" value="Spore Coat Polysaccharide Biosynthesis Protein SpsA, Chain A"/>
    <property type="match status" value="1"/>
</dbReference>
<gene>
    <name evidence="17" type="ORF">SI8410_07010218</name>
</gene>
<evidence type="ECO:0000256" key="16">
    <source>
        <dbReference type="SAM" id="MobiDB-lite"/>
    </source>
</evidence>
<evidence type="ECO:0000256" key="14">
    <source>
        <dbReference type="PIRSR" id="PIRSR605027-4"/>
    </source>
</evidence>
<proteinExistence type="inferred from homology"/>
<feature type="site" description="Interaction with galactose moiety of substrate glycoprotein" evidence="14">
    <location>
        <position position="335"/>
    </location>
</feature>
<dbReference type="GO" id="GO:0010417">
    <property type="term" value="P:glucuronoxylan biosynthetic process"/>
    <property type="evidence" value="ECO:0007669"/>
    <property type="project" value="TreeGrafter"/>
</dbReference>
<keyword evidence="3" id="KW-0328">Glycosyltransferase</keyword>
<keyword evidence="7" id="KW-1133">Transmembrane helix</keyword>
<keyword evidence="13" id="KW-0479">Metal-binding</keyword>
<sequence>MASIRRTLSPARDLTRQEPSSPHSQQQQQPPHRSSPLSSSSTAPLQRSPPHSLIGNLRRLMAKAVFSQRQPALPQAARRWSQHQPPWKRPLMRFSLCFVLGFLLGFSPFFHLDGIRPVDPSSFDSGAPFPFRRNTDSSGGDADRDPGTTMQRDLLGKGVPDVAKQSYLAGEATETSEGRIVRIRLGAKTKEVEESLPSPGNLLIVVTPTYNRAFQALYLTRLGQTLRLVRPPLLWIVVEMEKGSAETAELLRTTGVMYRHLVAANNLSDIKDRGVHQRNTALEHIERHHLDGIVYFADDDNIYTIELFEHIREIRRFGTWPVAMLSQSKNKVILEGPVCNGSQVIGWHTNEKSKRLRRFHVDMSGFAFNSTILWDSKRWHRPTAERIRQLDTVKEGFQETTFIEQIVEDESQMEGIPRGCSLIMNWHLHLEAKDLFYPRGWRPLKNLEVVVPIT</sequence>
<keyword evidence="11 15" id="KW-0961">Cell wall biogenesis/degradation</keyword>
<dbReference type="FunFam" id="3.90.550.10:FF:000064">
    <property type="entry name" value="Glycosyltransferases"/>
    <property type="match status" value="1"/>
</dbReference>
<keyword evidence="4 15" id="KW-0808">Transferase</keyword>
<keyword evidence="10" id="KW-0325">Glycoprotein</keyword>
<feature type="region of interest" description="Disordered" evidence="16">
    <location>
        <begin position="1"/>
        <end position="52"/>
    </location>
</feature>
<evidence type="ECO:0000256" key="7">
    <source>
        <dbReference type="ARBA" id="ARBA00022989"/>
    </source>
</evidence>
<reference evidence="17" key="1">
    <citation type="submission" date="2020-02" db="EMBL/GenBank/DDBJ databases">
        <authorList>
            <person name="Scholz U."/>
            <person name="Mascher M."/>
            <person name="Fiebig A."/>
        </authorList>
    </citation>
    <scope>NUCLEOTIDE SEQUENCE</scope>
</reference>
<accession>A0A7I8KR36</accession>
<organism evidence="17 18">
    <name type="scientific">Spirodela intermedia</name>
    <name type="common">Intermediate duckweed</name>
    <dbReference type="NCBI Taxonomy" id="51605"/>
    <lineage>
        <taxon>Eukaryota</taxon>
        <taxon>Viridiplantae</taxon>
        <taxon>Streptophyta</taxon>
        <taxon>Embryophyta</taxon>
        <taxon>Tracheophyta</taxon>
        <taxon>Spermatophyta</taxon>
        <taxon>Magnoliopsida</taxon>
        <taxon>Liliopsida</taxon>
        <taxon>Araceae</taxon>
        <taxon>Lemnoideae</taxon>
        <taxon>Spirodela</taxon>
    </lineage>
</organism>
<dbReference type="AlphaFoldDB" id="A0A7I8KR36"/>
<comment type="cofactor">
    <cofactor evidence="13">
        <name>Mn(2+)</name>
        <dbReference type="ChEBI" id="CHEBI:29035"/>
    </cofactor>
</comment>
<dbReference type="PANTHER" id="PTHR10896">
    <property type="entry name" value="GALACTOSYLGALACTOSYLXYLOSYLPROTEIN 3-BETA-GLUCURONOSYLTRANSFERASE BETA-1,3-GLUCURONYLTRANSFERASE"/>
    <property type="match status" value="1"/>
</dbReference>
<dbReference type="GO" id="GO:0009834">
    <property type="term" value="P:plant-type secondary cell wall biogenesis"/>
    <property type="evidence" value="ECO:0007669"/>
    <property type="project" value="TreeGrafter"/>
</dbReference>
<keyword evidence="6 15" id="KW-0735">Signal-anchor</keyword>
<dbReference type="GO" id="GO:0042285">
    <property type="term" value="F:xylosyltransferase activity"/>
    <property type="evidence" value="ECO:0007669"/>
    <property type="project" value="TreeGrafter"/>
</dbReference>
<dbReference type="EMBL" id="LR746270">
    <property type="protein sequence ID" value="CAA7399548.1"/>
    <property type="molecule type" value="Genomic_DNA"/>
</dbReference>
<dbReference type="InterPro" id="IPR005027">
    <property type="entry name" value="Glyco_trans_43"/>
</dbReference>
<dbReference type="CDD" id="cd00218">
    <property type="entry name" value="GlcAT-I"/>
    <property type="match status" value="1"/>
</dbReference>
<evidence type="ECO:0000256" key="15">
    <source>
        <dbReference type="RuleBase" id="RU363127"/>
    </source>
</evidence>
<evidence type="ECO:0000256" key="8">
    <source>
        <dbReference type="ARBA" id="ARBA00023034"/>
    </source>
</evidence>
<feature type="active site" description="Proton donor/acceptor" evidence="12">
    <location>
        <position position="399"/>
    </location>
</feature>
<dbReference type="PANTHER" id="PTHR10896:SF65">
    <property type="entry name" value="GALACTOSYLGALACTOSYLXYLOSYLPROTEIN 3-BETA-GLUCURONOSYLTRANSFERASE 3"/>
    <property type="match status" value="1"/>
</dbReference>
<dbReference type="SUPFAM" id="SSF53448">
    <property type="entry name" value="Nucleotide-diphospho-sugar transferases"/>
    <property type="match status" value="1"/>
</dbReference>
<dbReference type="GO" id="GO:0046872">
    <property type="term" value="F:metal ion binding"/>
    <property type="evidence" value="ECO:0007669"/>
    <property type="project" value="UniProtKB-KW"/>
</dbReference>
<feature type="region of interest" description="Disordered" evidence="16">
    <location>
        <begin position="123"/>
        <end position="154"/>
    </location>
</feature>
<keyword evidence="8 15" id="KW-0333">Golgi apparatus</keyword>
<evidence type="ECO:0000256" key="1">
    <source>
        <dbReference type="ARBA" id="ARBA00004323"/>
    </source>
</evidence>
<keyword evidence="18" id="KW-1185">Reference proteome</keyword>
<dbReference type="OrthoDB" id="675023at2759"/>
<protein>
    <recommendedName>
        <fullName evidence="15">Glycosyltransferases</fullName>
        <ecNumber evidence="15">2.4.-.-</ecNumber>
    </recommendedName>
</protein>
<evidence type="ECO:0000256" key="9">
    <source>
        <dbReference type="ARBA" id="ARBA00023136"/>
    </source>
</evidence>
<evidence type="ECO:0000256" key="11">
    <source>
        <dbReference type="ARBA" id="ARBA00023316"/>
    </source>
</evidence>
<keyword evidence="9" id="KW-0472">Membrane</keyword>
<dbReference type="GO" id="GO:0000139">
    <property type="term" value="C:Golgi membrane"/>
    <property type="evidence" value="ECO:0007669"/>
    <property type="project" value="UniProtKB-SubCell"/>
</dbReference>
<evidence type="ECO:0000256" key="3">
    <source>
        <dbReference type="ARBA" id="ARBA00022676"/>
    </source>
</evidence>
<name>A0A7I8KR36_SPIIN</name>
<evidence type="ECO:0000256" key="6">
    <source>
        <dbReference type="ARBA" id="ARBA00022968"/>
    </source>
</evidence>
<evidence type="ECO:0000256" key="12">
    <source>
        <dbReference type="PIRSR" id="PIRSR605027-1"/>
    </source>
</evidence>
<keyword evidence="5" id="KW-0812">Transmembrane</keyword>
<comment type="similarity">
    <text evidence="2 15">Belongs to the glycosyltransferase 43 family.</text>
</comment>
<evidence type="ECO:0000256" key="5">
    <source>
        <dbReference type="ARBA" id="ARBA00022692"/>
    </source>
</evidence>
<evidence type="ECO:0000313" key="18">
    <source>
        <dbReference type="Proteomes" id="UP000663760"/>
    </source>
</evidence>